<evidence type="ECO:0000256" key="2">
    <source>
        <dbReference type="ARBA" id="ARBA00022801"/>
    </source>
</evidence>
<evidence type="ECO:0000313" key="6">
    <source>
        <dbReference type="EMBL" id="KAF6755817.1"/>
    </source>
</evidence>
<organism evidence="6 7">
    <name type="scientific">Ephemerocybe angulata</name>
    <dbReference type="NCBI Taxonomy" id="980116"/>
    <lineage>
        <taxon>Eukaryota</taxon>
        <taxon>Fungi</taxon>
        <taxon>Dikarya</taxon>
        <taxon>Basidiomycota</taxon>
        <taxon>Agaricomycotina</taxon>
        <taxon>Agaricomycetes</taxon>
        <taxon>Agaricomycetidae</taxon>
        <taxon>Agaricales</taxon>
        <taxon>Agaricineae</taxon>
        <taxon>Psathyrellaceae</taxon>
        <taxon>Ephemerocybe</taxon>
    </lineage>
</organism>
<keyword evidence="2 3" id="KW-0378">Hydrolase</keyword>
<dbReference type="Pfam" id="PF00135">
    <property type="entry name" value="COesterase"/>
    <property type="match status" value="1"/>
</dbReference>
<proteinExistence type="inferred from homology"/>
<dbReference type="InterPro" id="IPR019826">
    <property type="entry name" value="Carboxylesterase_B_AS"/>
</dbReference>
<evidence type="ECO:0000256" key="1">
    <source>
        <dbReference type="ARBA" id="ARBA00005964"/>
    </source>
</evidence>
<dbReference type="EMBL" id="JACGCI010000028">
    <property type="protein sequence ID" value="KAF6755817.1"/>
    <property type="molecule type" value="Genomic_DNA"/>
</dbReference>
<comment type="caution">
    <text evidence="6">The sequence shown here is derived from an EMBL/GenBank/DDBJ whole genome shotgun (WGS) entry which is preliminary data.</text>
</comment>
<dbReference type="SUPFAM" id="SSF53474">
    <property type="entry name" value="alpha/beta-Hydrolases"/>
    <property type="match status" value="1"/>
</dbReference>
<protein>
    <recommendedName>
        <fullName evidence="3">Carboxylic ester hydrolase</fullName>
        <ecNumber evidence="3">3.1.1.-</ecNumber>
    </recommendedName>
</protein>
<sequence>MLQTNLVLLLIAFGLCRSQTTSSDAKGTSQIVDVGYAQYQGAVNSHGNVEFLGLRYASPPVGALRFAEPHAPARVNGVQLANKHPPRCHVASWGTNPHSPFRSNASLESRKAPRSRSSSPLVTRDLQIPPISEDCLFLSVFIPGPTLTSSARLPVVVWIHGGGYNIGSATYPGAGPEVIYDGNDLVKFSGGNAIVIHLQYRLGLFGFLAGDDVKSKGALNAGLLDQQFALRWVQQHISKFGGDPLRVTVWGESAGAGSVLQHLIANGGKTMPPLFKSAMLSSPFLPPQYWYNDRIPKALYNEVVTKTGCDSSQNKLECIRKADINLLDSANIAIGNNSFIGTFGFLPVVDGVLIQERPLQALQRRKLNTRNVLIMTNAHEGTIFVQQERIDDVVDYATQLFPTLSTLEAKSIANLYSGLGSGVEQAAQINGEVIFICPSYAILRSLEGVGYKGQFAVPPAFHGDDIAYYFPSSSTTNAPPYNNTDFINSFSGAFLDFAVYRTPNGNRSESLLPTWPTWDERERKEIVFNQTDGSPVIRLESSFPAMLQRCKYLESIGKHIGQ</sequence>
<dbReference type="AlphaFoldDB" id="A0A8H6I0R5"/>
<dbReference type="InterPro" id="IPR019819">
    <property type="entry name" value="Carboxylesterase_B_CS"/>
</dbReference>
<dbReference type="OrthoDB" id="408631at2759"/>
<evidence type="ECO:0000259" key="5">
    <source>
        <dbReference type="Pfam" id="PF00135"/>
    </source>
</evidence>
<feature type="chain" id="PRO_5034300223" description="Carboxylic ester hydrolase" evidence="3">
    <location>
        <begin position="19"/>
        <end position="562"/>
    </location>
</feature>
<gene>
    <name evidence="6" type="ORF">DFP72DRAFT_895301</name>
</gene>
<feature type="domain" description="Carboxylesterase type B" evidence="5">
    <location>
        <begin position="30"/>
        <end position="526"/>
    </location>
</feature>
<dbReference type="PANTHER" id="PTHR11559">
    <property type="entry name" value="CARBOXYLESTERASE"/>
    <property type="match status" value="1"/>
</dbReference>
<comment type="similarity">
    <text evidence="1 3">Belongs to the type-B carboxylesterase/lipase family.</text>
</comment>
<evidence type="ECO:0000256" key="4">
    <source>
        <dbReference type="SAM" id="MobiDB-lite"/>
    </source>
</evidence>
<reference evidence="6 7" key="1">
    <citation type="submission" date="2020-07" db="EMBL/GenBank/DDBJ databases">
        <title>Comparative genomics of pyrophilous fungi reveals a link between fire events and developmental genes.</title>
        <authorList>
            <consortium name="DOE Joint Genome Institute"/>
            <person name="Steindorff A.S."/>
            <person name="Carver A."/>
            <person name="Calhoun S."/>
            <person name="Stillman K."/>
            <person name="Liu H."/>
            <person name="Lipzen A."/>
            <person name="Pangilinan J."/>
            <person name="Labutti K."/>
            <person name="Bruns T.D."/>
            <person name="Grigoriev I.V."/>
        </authorList>
    </citation>
    <scope>NUCLEOTIDE SEQUENCE [LARGE SCALE GENOMIC DNA]</scope>
    <source>
        <strain evidence="6 7">CBS 144469</strain>
    </source>
</reference>
<dbReference type="GO" id="GO:0016787">
    <property type="term" value="F:hydrolase activity"/>
    <property type="evidence" value="ECO:0007669"/>
    <property type="project" value="UniProtKB-KW"/>
</dbReference>
<keyword evidence="7" id="KW-1185">Reference proteome</keyword>
<name>A0A8H6I0R5_9AGAR</name>
<dbReference type="InterPro" id="IPR002018">
    <property type="entry name" value="CarbesteraseB"/>
</dbReference>
<accession>A0A8H6I0R5</accession>
<dbReference type="InterPro" id="IPR050309">
    <property type="entry name" value="Type-B_Carboxylest/Lipase"/>
</dbReference>
<evidence type="ECO:0000256" key="3">
    <source>
        <dbReference type="RuleBase" id="RU361235"/>
    </source>
</evidence>
<keyword evidence="3" id="KW-0732">Signal</keyword>
<dbReference type="EC" id="3.1.1.-" evidence="3"/>
<feature type="compositionally biased region" description="Polar residues" evidence="4">
    <location>
        <begin position="93"/>
        <end position="107"/>
    </location>
</feature>
<dbReference type="InterPro" id="IPR029058">
    <property type="entry name" value="AB_hydrolase_fold"/>
</dbReference>
<dbReference type="PROSITE" id="PS00122">
    <property type="entry name" value="CARBOXYLESTERASE_B_1"/>
    <property type="match status" value="1"/>
</dbReference>
<dbReference type="Gene3D" id="3.40.50.1820">
    <property type="entry name" value="alpha/beta hydrolase"/>
    <property type="match status" value="1"/>
</dbReference>
<feature type="region of interest" description="Disordered" evidence="4">
    <location>
        <begin position="89"/>
        <end position="121"/>
    </location>
</feature>
<feature type="signal peptide" evidence="3">
    <location>
        <begin position="1"/>
        <end position="18"/>
    </location>
</feature>
<evidence type="ECO:0000313" key="7">
    <source>
        <dbReference type="Proteomes" id="UP000521943"/>
    </source>
</evidence>
<dbReference type="PROSITE" id="PS00941">
    <property type="entry name" value="CARBOXYLESTERASE_B_2"/>
    <property type="match status" value="1"/>
</dbReference>
<dbReference type="Proteomes" id="UP000521943">
    <property type="component" value="Unassembled WGS sequence"/>
</dbReference>